<proteinExistence type="predicted"/>
<feature type="region of interest" description="Disordered" evidence="1">
    <location>
        <begin position="1"/>
        <end position="55"/>
    </location>
</feature>
<dbReference type="EMBL" id="FCOW01000005">
    <property type="protein sequence ID" value="CVK18611.1"/>
    <property type="molecule type" value="Genomic_DNA"/>
</dbReference>
<organism evidence="2 3">
    <name type="scientific">Sporomusa sphaeroides DSM 2875</name>
    <dbReference type="NCBI Taxonomy" id="1337886"/>
    <lineage>
        <taxon>Bacteria</taxon>
        <taxon>Bacillati</taxon>
        <taxon>Bacillota</taxon>
        <taxon>Negativicutes</taxon>
        <taxon>Selenomonadales</taxon>
        <taxon>Sporomusaceae</taxon>
        <taxon>Sporomusa</taxon>
    </lineage>
</organism>
<dbReference type="Proteomes" id="UP000245702">
    <property type="component" value="Unassembled WGS sequence"/>
</dbReference>
<comment type="caution">
    <text evidence="2">The sequence shown here is derived from an EMBL/GenBank/DDBJ whole genome shotgun (WGS) entry which is preliminary data.</text>
</comment>
<evidence type="ECO:0000313" key="3">
    <source>
        <dbReference type="Proteomes" id="UP000245702"/>
    </source>
</evidence>
<sequence length="55" mass="5961">MSNIYDNNLKSKHGPHGQMQSHQGPYGGKETDSLSNANAAKVLPPTNESKARPKQ</sequence>
<accession>A0ABP2C500</accession>
<dbReference type="RefSeq" id="WP_158027032.1">
    <property type="nucleotide sequence ID" value="NZ_CP146991.1"/>
</dbReference>
<gene>
    <name evidence="2" type="ORF">SSPH_01255</name>
</gene>
<protein>
    <submittedName>
        <fullName evidence="2">Uncharacterized protein</fullName>
    </submittedName>
</protein>
<name>A0ABP2C500_9FIRM</name>
<evidence type="ECO:0000256" key="1">
    <source>
        <dbReference type="SAM" id="MobiDB-lite"/>
    </source>
</evidence>
<reference evidence="2 3" key="1">
    <citation type="submission" date="2016-01" db="EMBL/GenBank/DDBJ databases">
        <authorList>
            <person name="Brown R."/>
        </authorList>
    </citation>
    <scope>NUCLEOTIDE SEQUENCE [LARGE SCALE GENOMIC DNA]</scope>
    <source>
        <strain evidence="2">Sporomusa sphaeroides DSM 2875</strain>
    </source>
</reference>
<evidence type="ECO:0000313" key="2">
    <source>
        <dbReference type="EMBL" id="CVK18611.1"/>
    </source>
</evidence>
<keyword evidence="3" id="KW-1185">Reference proteome</keyword>